<comment type="caution">
    <text evidence="2">The sequence shown here is derived from an EMBL/GenBank/DDBJ whole genome shotgun (WGS) entry which is preliminary data.</text>
</comment>
<dbReference type="SUPFAM" id="SSF47336">
    <property type="entry name" value="ACP-like"/>
    <property type="match status" value="1"/>
</dbReference>
<dbReference type="InterPro" id="IPR036736">
    <property type="entry name" value="ACP-like_sf"/>
</dbReference>
<evidence type="ECO:0000313" key="3">
    <source>
        <dbReference type="Proteomes" id="UP000588098"/>
    </source>
</evidence>
<accession>A0A7W9QAK1</accession>
<dbReference type="InterPro" id="IPR009081">
    <property type="entry name" value="PP-bd_ACP"/>
</dbReference>
<dbReference type="AlphaFoldDB" id="A0A7W9QAK1"/>
<evidence type="ECO:0000313" key="2">
    <source>
        <dbReference type="EMBL" id="MBB5936683.1"/>
    </source>
</evidence>
<organism evidence="2 3">
    <name type="scientific">Streptomyces zagrosensis</name>
    <dbReference type="NCBI Taxonomy" id="1042984"/>
    <lineage>
        <taxon>Bacteria</taxon>
        <taxon>Bacillati</taxon>
        <taxon>Actinomycetota</taxon>
        <taxon>Actinomycetes</taxon>
        <taxon>Kitasatosporales</taxon>
        <taxon>Streptomycetaceae</taxon>
        <taxon>Streptomyces</taxon>
    </lineage>
</organism>
<dbReference type="PROSITE" id="PS50075">
    <property type="entry name" value="CARRIER"/>
    <property type="match status" value="1"/>
</dbReference>
<reference evidence="2 3" key="1">
    <citation type="submission" date="2020-08" db="EMBL/GenBank/DDBJ databases">
        <title>Genomic Encyclopedia of Type Strains, Phase III (KMG-III): the genomes of soil and plant-associated and newly described type strains.</title>
        <authorList>
            <person name="Whitman W."/>
        </authorList>
    </citation>
    <scope>NUCLEOTIDE SEQUENCE [LARGE SCALE GENOMIC DNA]</scope>
    <source>
        <strain evidence="2 3">CECT 8305</strain>
    </source>
</reference>
<dbReference type="Pfam" id="PF00550">
    <property type="entry name" value="PP-binding"/>
    <property type="match status" value="1"/>
</dbReference>
<dbReference type="EMBL" id="JACHJL010000008">
    <property type="protein sequence ID" value="MBB5936683.1"/>
    <property type="molecule type" value="Genomic_DNA"/>
</dbReference>
<proteinExistence type="predicted"/>
<gene>
    <name evidence="2" type="ORF">FHS42_003758</name>
</gene>
<protein>
    <submittedName>
        <fullName evidence="2">Acyl carrier protein</fullName>
    </submittedName>
</protein>
<dbReference type="Proteomes" id="UP000588098">
    <property type="component" value="Unassembled WGS sequence"/>
</dbReference>
<evidence type="ECO:0000259" key="1">
    <source>
        <dbReference type="PROSITE" id="PS50075"/>
    </source>
</evidence>
<keyword evidence="3" id="KW-1185">Reference proteome</keyword>
<feature type="domain" description="Carrier" evidence="1">
    <location>
        <begin position="1"/>
        <end position="78"/>
    </location>
</feature>
<dbReference type="RefSeq" id="WP_184573226.1">
    <property type="nucleotide sequence ID" value="NZ_JACHJL010000008.1"/>
</dbReference>
<dbReference type="Gene3D" id="1.10.1200.10">
    <property type="entry name" value="ACP-like"/>
    <property type="match status" value="1"/>
</dbReference>
<name>A0A7W9QAK1_9ACTN</name>
<sequence length="86" mass="9808">MSEDVRATIRDFITGNFPDLALKDDEDIFELGFVNSLFAMQLVMFIEKTFSLRVPNQELRLDSFRTIDSMAKLVERLSSDAQISTG</sequence>